<dbReference type="Proteomes" id="UP001596472">
    <property type="component" value="Unassembled WGS sequence"/>
</dbReference>
<dbReference type="RefSeq" id="WP_379710403.1">
    <property type="nucleotide sequence ID" value="NZ_JBHTBS010000002.1"/>
</dbReference>
<evidence type="ECO:0000256" key="1">
    <source>
        <dbReference type="SAM" id="Phobius"/>
    </source>
</evidence>
<accession>A0ABW2L356</accession>
<keyword evidence="1" id="KW-0472">Membrane</keyword>
<keyword evidence="3" id="KW-1185">Reference proteome</keyword>
<proteinExistence type="predicted"/>
<organism evidence="2 3">
    <name type="scientific">Haloferula chungangensis</name>
    <dbReference type="NCBI Taxonomy" id="1048331"/>
    <lineage>
        <taxon>Bacteria</taxon>
        <taxon>Pseudomonadati</taxon>
        <taxon>Verrucomicrobiota</taxon>
        <taxon>Verrucomicrobiia</taxon>
        <taxon>Verrucomicrobiales</taxon>
        <taxon>Verrucomicrobiaceae</taxon>
        <taxon>Haloferula</taxon>
    </lineage>
</organism>
<keyword evidence="1" id="KW-0812">Transmembrane</keyword>
<name>A0ABW2L356_9BACT</name>
<dbReference type="EMBL" id="JBHTBS010000002">
    <property type="protein sequence ID" value="MFC7336768.1"/>
    <property type="molecule type" value="Genomic_DNA"/>
</dbReference>
<keyword evidence="1" id="KW-1133">Transmembrane helix</keyword>
<feature type="transmembrane region" description="Helical" evidence="1">
    <location>
        <begin position="20"/>
        <end position="45"/>
    </location>
</feature>
<evidence type="ECO:0000313" key="2">
    <source>
        <dbReference type="EMBL" id="MFC7336768.1"/>
    </source>
</evidence>
<reference evidence="3" key="1">
    <citation type="journal article" date="2019" name="Int. J. Syst. Evol. Microbiol.">
        <title>The Global Catalogue of Microorganisms (GCM) 10K type strain sequencing project: providing services to taxonomists for standard genome sequencing and annotation.</title>
        <authorList>
            <consortium name="The Broad Institute Genomics Platform"/>
            <consortium name="The Broad Institute Genome Sequencing Center for Infectious Disease"/>
            <person name="Wu L."/>
            <person name="Ma J."/>
        </authorList>
    </citation>
    <scope>NUCLEOTIDE SEQUENCE [LARGE SCALE GENOMIC DNA]</scope>
    <source>
        <strain evidence="3">CGMCC 4.1467</strain>
    </source>
</reference>
<dbReference type="PROSITE" id="PS51257">
    <property type="entry name" value="PROKAR_LIPOPROTEIN"/>
    <property type="match status" value="1"/>
</dbReference>
<protein>
    <submittedName>
        <fullName evidence="2">Uncharacterized protein</fullName>
    </submittedName>
</protein>
<sequence>MRKLLMAQEKEKTWKRKPHFYWWTLANTLAACLAVLSWVLCLHVFGHPEIPKNYEILEKLGRTDPPVGFSLQEAPPGDAADPRALYRRYAELDPSALASLNSALLRNYLKSLGEPGLIQYVEGDFIITDVRKLTENDLFHPGFAVRGQAMIQPDEFSEAAPWPVTIDYLFPTQNQAAETWFQPGDQLAVSKVPNCAMVLRVARDERGDTPVVQMTVVPIAMGEYQVGKDNVFTVSTPEKLNPAAEFPVFPDSDSPVE</sequence>
<comment type="caution">
    <text evidence="2">The sequence shown here is derived from an EMBL/GenBank/DDBJ whole genome shotgun (WGS) entry which is preliminary data.</text>
</comment>
<evidence type="ECO:0000313" key="3">
    <source>
        <dbReference type="Proteomes" id="UP001596472"/>
    </source>
</evidence>
<gene>
    <name evidence="2" type="ORF">ACFQY0_06235</name>
</gene>